<organism evidence="2 3">
    <name type="scientific">Sphingobacterium daejeonense</name>
    <dbReference type="NCBI Taxonomy" id="371142"/>
    <lineage>
        <taxon>Bacteria</taxon>
        <taxon>Pseudomonadati</taxon>
        <taxon>Bacteroidota</taxon>
        <taxon>Sphingobacteriia</taxon>
        <taxon>Sphingobacteriales</taxon>
        <taxon>Sphingobacteriaceae</taxon>
        <taxon>Sphingobacterium</taxon>
    </lineage>
</organism>
<evidence type="ECO:0000313" key="2">
    <source>
        <dbReference type="EMBL" id="MFD1164026.1"/>
    </source>
</evidence>
<keyword evidence="3" id="KW-1185">Reference proteome</keyword>
<name>A0ABW3RG33_9SPHI</name>
<gene>
    <name evidence="2" type="ORF">ACFQ2C_00240</name>
</gene>
<dbReference type="Pfam" id="PF13276">
    <property type="entry name" value="HTH_21"/>
    <property type="match status" value="1"/>
</dbReference>
<sequence length="94" mass="11642">MEQLSKLASLHRTWGFWMIYHRLRKLQYMWNHKRVYRIYTAMRLNLRNKRKKRLPARVKAPLLCPECSRYSIFSLTKGWPEPKVLKQEPRLRDQ</sequence>
<proteinExistence type="predicted"/>
<dbReference type="EMBL" id="JBHTKY010000001">
    <property type="protein sequence ID" value="MFD1164026.1"/>
    <property type="molecule type" value="Genomic_DNA"/>
</dbReference>
<dbReference type="PANTHER" id="PTHR47515:SF2">
    <property type="entry name" value="INTEGRASE CORE DOMAIN PROTEIN"/>
    <property type="match status" value="1"/>
</dbReference>
<reference evidence="3" key="1">
    <citation type="journal article" date="2019" name="Int. J. Syst. Evol. Microbiol.">
        <title>The Global Catalogue of Microorganisms (GCM) 10K type strain sequencing project: providing services to taxonomists for standard genome sequencing and annotation.</title>
        <authorList>
            <consortium name="The Broad Institute Genomics Platform"/>
            <consortium name="The Broad Institute Genome Sequencing Center for Infectious Disease"/>
            <person name="Wu L."/>
            <person name="Ma J."/>
        </authorList>
    </citation>
    <scope>NUCLEOTIDE SEQUENCE [LARGE SCALE GENOMIC DNA]</scope>
    <source>
        <strain evidence="3">CCUG 52468</strain>
    </source>
</reference>
<feature type="domain" description="HTH-like" evidence="1">
    <location>
        <begin position="11"/>
        <end position="52"/>
    </location>
</feature>
<comment type="caution">
    <text evidence="2">The sequence shown here is derived from an EMBL/GenBank/DDBJ whole genome shotgun (WGS) entry which is preliminary data.</text>
</comment>
<evidence type="ECO:0000313" key="3">
    <source>
        <dbReference type="Proteomes" id="UP001597205"/>
    </source>
</evidence>
<protein>
    <submittedName>
        <fullName evidence="2">IS3 family transposase</fullName>
    </submittedName>
</protein>
<dbReference type="RefSeq" id="WP_380894572.1">
    <property type="nucleotide sequence ID" value="NZ_JBHTKY010000001.1"/>
</dbReference>
<dbReference type="PANTHER" id="PTHR47515">
    <property type="entry name" value="LOW CALCIUM RESPONSE LOCUS PROTEIN T"/>
    <property type="match status" value="1"/>
</dbReference>
<accession>A0ABW3RG33</accession>
<dbReference type="InterPro" id="IPR025948">
    <property type="entry name" value="HTH-like_dom"/>
</dbReference>
<evidence type="ECO:0000259" key="1">
    <source>
        <dbReference type="Pfam" id="PF13276"/>
    </source>
</evidence>
<dbReference type="Proteomes" id="UP001597205">
    <property type="component" value="Unassembled WGS sequence"/>
</dbReference>